<evidence type="ECO:0000313" key="5">
    <source>
        <dbReference type="Proteomes" id="UP001596237"/>
    </source>
</evidence>
<evidence type="ECO:0000256" key="1">
    <source>
        <dbReference type="ARBA" id="ARBA00007177"/>
    </source>
</evidence>
<proteinExistence type="inferred from homology"/>
<comment type="function">
    <text evidence="3">Required for maturation of urease via the functional incorporation of the urease nickel metallocenter.</text>
</comment>
<organism evidence="4 5">
    <name type="scientific">Methylorubrum zatmanii</name>
    <dbReference type="NCBI Taxonomy" id="29429"/>
    <lineage>
        <taxon>Bacteria</taxon>
        <taxon>Pseudomonadati</taxon>
        <taxon>Pseudomonadota</taxon>
        <taxon>Alphaproteobacteria</taxon>
        <taxon>Hyphomicrobiales</taxon>
        <taxon>Methylobacteriaceae</taxon>
        <taxon>Methylorubrum</taxon>
    </lineage>
</organism>
<keyword evidence="5" id="KW-1185">Reference proteome</keyword>
<comment type="caution">
    <text evidence="4">The sequence shown here is derived from an EMBL/GenBank/DDBJ whole genome shotgun (WGS) entry which is preliminary data.</text>
</comment>
<accession>A0ABW1WR12</accession>
<evidence type="ECO:0000313" key="4">
    <source>
        <dbReference type="EMBL" id="MFC6390600.1"/>
    </source>
</evidence>
<keyword evidence="3" id="KW-0996">Nickel insertion</keyword>
<dbReference type="PANTHER" id="PTHR33643">
    <property type="entry name" value="UREASE ACCESSORY PROTEIN D"/>
    <property type="match status" value="1"/>
</dbReference>
<protein>
    <recommendedName>
        <fullName evidence="3">Urease accessory protein UreD</fullName>
    </recommendedName>
</protein>
<sequence length="304" mass="31520">MHLSLDALSDDAGPDRLLSAEPAGATAPGAPVGRRVQASLVFARGGGTTVLARQTVPYPFHITRAFRMHPESPDLATLYLQSASGGLYAADHLTLAIEARAGARAHVTTQAGTVVHRGGPDPSHQETRLRVAADAFLAFNPDPLILFPGAHLAVSTEIVAEAGARAIVTESVACHDPAGQGRLFDRLDLGLTIRSPEGRALVRERSRIDGTAFGGPDSPMGEGRAYGTMIVLGANPDDRLAPSPLCRAADTAGCLCGVSPLPNGAGLGLRLLAPDGGSLSAGMEAVFRIVFEAMSGCEPGRRRK</sequence>
<evidence type="ECO:0000256" key="3">
    <source>
        <dbReference type="HAMAP-Rule" id="MF_01384"/>
    </source>
</evidence>
<comment type="similarity">
    <text evidence="1 3">Belongs to the UreD family.</text>
</comment>
<comment type="subunit">
    <text evidence="3">UreD, UreF and UreG form a complex that acts as a GTP-hydrolysis-dependent molecular chaperone, activating the urease apoprotein by helping to assemble the nickel containing metallocenter of UreC. The UreE protein probably delivers the nickel.</text>
</comment>
<dbReference type="PANTHER" id="PTHR33643:SF1">
    <property type="entry name" value="UREASE ACCESSORY PROTEIN D"/>
    <property type="match status" value="1"/>
</dbReference>
<name>A0ABW1WR12_9HYPH</name>
<dbReference type="EMBL" id="JBHSTT010000049">
    <property type="protein sequence ID" value="MFC6390600.1"/>
    <property type="molecule type" value="Genomic_DNA"/>
</dbReference>
<dbReference type="HAMAP" id="MF_01384">
    <property type="entry name" value="UreD"/>
    <property type="match status" value="1"/>
</dbReference>
<dbReference type="Pfam" id="PF01774">
    <property type="entry name" value="UreD"/>
    <property type="match status" value="1"/>
</dbReference>
<keyword evidence="2 3" id="KW-0143">Chaperone</keyword>
<dbReference type="Proteomes" id="UP001596237">
    <property type="component" value="Unassembled WGS sequence"/>
</dbReference>
<keyword evidence="3" id="KW-0963">Cytoplasm</keyword>
<dbReference type="InterPro" id="IPR002669">
    <property type="entry name" value="UreD"/>
</dbReference>
<dbReference type="RefSeq" id="WP_009864393.1">
    <property type="nucleotide sequence ID" value="NZ_JBHSTT010000049.1"/>
</dbReference>
<evidence type="ECO:0000256" key="2">
    <source>
        <dbReference type="ARBA" id="ARBA00023186"/>
    </source>
</evidence>
<gene>
    <name evidence="3" type="primary">ureD</name>
    <name evidence="4" type="ORF">ACFQDP_14855</name>
</gene>
<comment type="subcellular location">
    <subcellularLocation>
        <location evidence="3">Cytoplasm</location>
    </subcellularLocation>
</comment>
<reference evidence="5" key="1">
    <citation type="journal article" date="2019" name="Int. J. Syst. Evol. Microbiol.">
        <title>The Global Catalogue of Microorganisms (GCM) 10K type strain sequencing project: providing services to taxonomists for standard genome sequencing and annotation.</title>
        <authorList>
            <consortium name="The Broad Institute Genomics Platform"/>
            <consortium name="The Broad Institute Genome Sequencing Center for Infectious Disease"/>
            <person name="Wu L."/>
            <person name="Ma J."/>
        </authorList>
    </citation>
    <scope>NUCLEOTIDE SEQUENCE [LARGE SCALE GENOMIC DNA]</scope>
    <source>
        <strain evidence="5">CCUG 36916</strain>
    </source>
</reference>